<dbReference type="PANTHER" id="PTHR32308">
    <property type="entry name" value="LYASE BETA SUBUNIT, PUTATIVE (AFU_ORTHOLOGUE AFUA_4G13030)-RELATED"/>
    <property type="match status" value="1"/>
</dbReference>
<keyword evidence="3" id="KW-0460">Magnesium</keyword>
<dbReference type="InterPro" id="IPR040442">
    <property type="entry name" value="Pyrv_kinase-like_dom_sf"/>
</dbReference>
<dbReference type="Pfam" id="PF22484">
    <property type="entry name" value="DUF6986"/>
    <property type="match status" value="1"/>
</dbReference>
<accession>A0ABW5G8R0</accession>
<dbReference type="RefSeq" id="WP_378269790.1">
    <property type="nucleotide sequence ID" value="NZ_JBHUKR010000021.1"/>
</dbReference>
<dbReference type="SUPFAM" id="SSF51621">
    <property type="entry name" value="Phosphoenolpyruvate/pyruvate domain"/>
    <property type="match status" value="1"/>
</dbReference>
<dbReference type="Gene3D" id="3.20.20.60">
    <property type="entry name" value="Phosphoenolpyruvate-binding domains"/>
    <property type="match status" value="1"/>
</dbReference>
<keyword evidence="5" id="KW-1185">Reference proteome</keyword>
<evidence type="ECO:0000313" key="4">
    <source>
        <dbReference type="EMBL" id="MFD2421296.1"/>
    </source>
</evidence>
<name>A0ABW5G8R0_9PSEU</name>
<comment type="caution">
    <text evidence="4">The sequence shown here is derived from an EMBL/GenBank/DDBJ whole genome shotgun (WGS) entry which is preliminary data.</text>
</comment>
<dbReference type="EMBL" id="JBHUKR010000021">
    <property type="protein sequence ID" value="MFD2421296.1"/>
    <property type="molecule type" value="Genomic_DNA"/>
</dbReference>
<dbReference type="InterPro" id="IPR054255">
    <property type="entry name" value="DUF6986"/>
</dbReference>
<proteinExistence type="predicted"/>
<evidence type="ECO:0000313" key="5">
    <source>
        <dbReference type="Proteomes" id="UP001597417"/>
    </source>
</evidence>
<comment type="cofactor">
    <cofactor evidence="1">
        <name>Mg(2+)</name>
        <dbReference type="ChEBI" id="CHEBI:18420"/>
    </cofactor>
</comment>
<organism evidence="4 5">
    <name type="scientific">Amycolatopsis pigmentata</name>
    <dbReference type="NCBI Taxonomy" id="450801"/>
    <lineage>
        <taxon>Bacteria</taxon>
        <taxon>Bacillati</taxon>
        <taxon>Actinomycetota</taxon>
        <taxon>Actinomycetes</taxon>
        <taxon>Pseudonocardiales</taxon>
        <taxon>Pseudonocardiaceae</taxon>
        <taxon>Amycolatopsis</taxon>
    </lineage>
</organism>
<dbReference type="PANTHER" id="PTHR32308:SF10">
    <property type="entry name" value="CITRATE LYASE SUBUNIT BETA"/>
    <property type="match status" value="1"/>
</dbReference>
<keyword evidence="2" id="KW-0479">Metal-binding</keyword>
<protein>
    <submittedName>
        <fullName evidence="4">DUF6986 family protein</fullName>
    </submittedName>
</protein>
<sequence>MTEPGEAPGRLPGSVYAAADARLSEVDAQVAARYPGERAGRQPVHTVYVPAHRFSGGVVERWGEQARVVFAGHGDALGLEPGIADRVRRKLAVEPIEDLRIDFEDGYGNPGDETEDADALACARVLVCSPGTPFTGIRFKSFEASTRRRGIRTLDVFLDGLGGELPPGFVVTLPKVTAVAQVAVLVDVLGTLEAAYGLAEGALRFEVQIETPQSIVDADGRIAIASIISAAAGRCVGLHYGTYDYSAALGIAGAYQSMDHPAADFAKAFMQVAAAGTGIRLSDGSTNRLPVGDAVLPAWREHLRLVRRSLERGFYQGWDLHPHQLPTRFAATYAFFRENLPSAVARLRGYAAQAAGAVLDEPATVRALSAFLLRGLDCGAVDEDELPFDRAWLRARATP</sequence>
<evidence type="ECO:0000256" key="1">
    <source>
        <dbReference type="ARBA" id="ARBA00001946"/>
    </source>
</evidence>
<evidence type="ECO:0000256" key="3">
    <source>
        <dbReference type="ARBA" id="ARBA00022842"/>
    </source>
</evidence>
<evidence type="ECO:0000256" key="2">
    <source>
        <dbReference type="ARBA" id="ARBA00022723"/>
    </source>
</evidence>
<dbReference type="InterPro" id="IPR015813">
    <property type="entry name" value="Pyrv/PenolPyrv_kinase-like_dom"/>
</dbReference>
<dbReference type="Proteomes" id="UP001597417">
    <property type="component" value="Unassembled WGS sequence"/>
</dbReference>
<gene>
    <name evidence="4" type="ORF">ACFSXZ_33700</name>
</gene>
<reference evidence="5" key="1">
    <citation type="journal article" date="2019" name="Int. J. Syst. Evol. Microbiol.">
        <title>The Global Catalogue of Microorganisms (GCM) 10K type strain sequencing project: providing services to taxonomists for standard genome sequencing and annotation.</title>
        <authorList>
            <consortium name="The Broad Institute Genomics Platform"/>
            <consortium name="The Broad Institute Genome Sequencing Center for Infectious Disease"/>
            <person name="Wu L."/>
            <person name="Ma J."/>
        </authorList>
    </citation>
    <scope>NUCLEOTIDE SEQUENCE [LARGE SCALE GENOMIC DNA]</scope>
    <source>
        <strain evidence="5">CGMCC 4.7645</strain>
    </source>
</reference>